<proteinExistence type="predicted"/>
<dbReference type="AlphaFoldDB" id="A0A1X7V709"/>
<accession>A0A1X7V709</accession>
<evidence type="ECO:0000313" key="1">
    <source>
        <dbReference type="EnsemblMetazoa" id="Aqu2.1.35594_001"/>
    </source>
</evidence>
<protein>
    <recommendedName>
        <fullName evidence="2">DUF4218 domain-containing protein</fullName>
    </recommendedName>
</protein>
<dbReference type="PANTHER" id="PTHR46579:SF1">
    <property type="entry name" value="F5_8 TYPE C DOMAIN-CONTAINING PROTEIN"/>
    <property type="match status" value="1"/>
</dbReference>
<name>A0A1X7V709_AMPQE</name>
<sequence>MIQFNGKYGCPTYLHPGEHKDNRHIYLPDSSYSLHTKESIDKACIEGENQGAIVEGIKEGVTKSLLMNWTNSKYSAKPFSIRRYLKAVDVASIKQTPPTEISQSPRSLIKHLAYWKAICAMHILLQKHITLTEFGAAEELLCDFYSLLPELYGETSCTINAHTLTHLAYYVRFLGPCWTHSAFSFESHNGTIKRAINSTCKVAEQLTYCLDVKLFLQQIDSDLESKESDECLQFLNIRRKSHSNMTKLLQGYAIGKIKPFSLTPSYFHALKKLCSSVNREVHIFDRLLLNDLNLHT</sequence>
<dbReference type="PANTHER" id="PTHR46579">
    <property type="entry name" value="F5/8 TYPE C DOMAIN-CONTAINING PROTEIN-RELATED"/>
    <property type="match status" value="1"/>
</dbReference>
<evidence type="ECO:0008006" key="2">
    <source>
        <dbReference type="Google" id="ProtNLM"/>
    </source>
</evidence>
<dbReference type="EnsemblMetazoa" id="Aqu2.1.35594_001">
    <property type="protein sequence ID" value="Aqu2.1.35594_001"/>
    <property type="gene ID" value="Aqu2.1.35594"/>
</dbReference>
<organism evidence="1">
    <name type="scientific">Amphimedon queenslandica</name>
    <name type="common">Sponge</name>
    <dbReference type="NCBI Taxonomy" id="400682"/>
    <lineage>
        <taxon>Eukaryota</taxon>
        <taxon>Metazoa</taxon>
        <taxon>Porifera</taxon>
        <taxon>Demospongiae</taxon>
        <taxon>Heteroscleromorpha</taxon>
        <taxon>Haplosclerida</taxon>
        <taxon>Niphatidae</taxon>
        <taxon>Amphimedon</taxon>
    </lineage>
</organism>
<dbReference type="InParanoid" id="A0A1X7V709"/>
<reference evidence="1" key="1">
    <citation type="submission" date="2017-05" db="UniProtKB">
        <authorList>
            <consortium name="EnsemblMetazoa"/>
        </authorList>
    </citation>
    <scope>IDENTIFICATION</scope>
</reference>
<dbReference type="OrthoDB" id="10010998at2759"/>